<dbReference type="PRINTS" id="PR00420">
    <property type="entry name" value="RNGMNOXGNASE"/>
</dbReference>
<reference evidence="5" key="1">
    <citation type="submission" date="2022-03" db="EMBL/GenBank/DDBJ databases">
        <title>Streptomyces 7R015 and 7R016 isolated from Barleria lupulina in Thailand.</title>
        <authorList>
            <person name="Kanchanasin P."/>
            <person name="Phongsopitanun W."/>
            <person name="Tanasupawat S."/>
        </authorList>
    </citation>
    <scope>NUCLEOTIDE SEQUENCE</scope>
    <source>
        <strain evidence="5">7R016</strain>
    </source>
</reference>
<dbReference type="SUPFAM" id="SSF51905">
    <property type="entry name" value="FAD/NAD(P)-binding domain"/>
    <property type="match status" value="1"/>
</dbReference>
<dbReference type="InterPro" id="IPR050493">
    <property type="entry name" value="FAD-dep_Monooxygenase_BioMet"/>
</dbReference>
<gene>
    <name evidence="5" type="ORF">MQN93_41030</name>
</gene>
<keyword evidence="6" id="KW-1185">Reference proteome</keyword>
<proteinExistence type="predicted"/>
<dbReference type="PANTHER" id="PTHR13789:SF309">
    <property type="entry name" value="PUTATIVE (AFU_ORTHOLOGUE AFUA_6G14510)-RELATED"/>
    <property type="match status" value="1"/>
</dbReference>
<sequence>MARVLVIGGGIAGSATALALHRAGLDVEVHEAHPDSAEDLGAFLTVASNGMRALAQLDASAVVTALGCPLTSMRVLDGTGMELAHTPIGEAGDPLLQYRCLRRGDLSSALQAEAARRGIAVRHGARLTGVRQDTGGVTAHFADGSTATGDLLIGADGLGSTVRRTALDAVQPLYAGQLVFYGCTDAAPVADGDACITMIRGSSAAFGVAVSPEGEAYWFARVSGDPLSAEQLAQSSPADRREMLLPLLRKDTTPAADIVAATGEEILVTNATEIPTGTPWRSERVLLVGDAAHAASPATGQGASMALEDAVILAKCLRDAPDTDSALTRFEELRRPRVEHNITVSGNISRGVHPPSPTARGAAPSRPGEDDLVRLLKWDADIWT</sequence>
<organism evidence="5 6">
    <name type="scientific">Streptomyces spinosisporus</name>
    <dbReference type="NCBI Taxonomy" id="2927582"/>
    <lineage>
        <taxon>Bacteria</taxon>
        <taxon>Bacillati</taxon>
        <taxon>Actinomycetota</taxon>
        <taxon>Actinomycetes</taxon>
        <taxon>Kitasatosporales</taxon>
        <taxon>Streptomycetaceae</taxon>
        <taxon>Streptomyces</taxon>
    </lineage>
</organism>
<keyword evidence="1" id="KW-0560">Oxidoreductase</keyword>
<dbReference type="EMBL" id="JALDAX010000029">
    <property type="protein sequence ID" value="MCI3246094.1"/>
    <property type="molecule type" value="Genomic_DNA"/>
</dbReference>
<feature type="region of interest" description="Disordered" evidence="3">
    <location>
        <begin position="346"/>
        <end position="368"/>
    </location>
</feature>
<evidence type="ECO:0000256" key="1">
    <source>
        <dbReference type="ARBA" id="ARBA00023002"/>
    </source>
</evidence>
<protein>
    <submittedName>
        <fullName evidence="5">FAD-dependent monooxygenase</fullName>
    </submittedName>
</protein>
<dbReference type="GO" id="GO:0004497">
    <property type="term" value="F:monooxygenase activity"/>
    <property type="evidence" value="ECO:0007669"/>
    <property type="project" value="UniProtKB-KW"/>
</dbReference>
<dbReference type="Proteomes" id="UP001165270">
    <property type="component" value="Unassembled WGS sequence"/>
</dbReference>
<evidence type="ECO:0000313" key="5">
    <source>
        <dbReference type="EMBL" id="MCI3246094.1"/>
    </source>
</evidence>
<evidence type="ECO:0000313" key="6">
    <source>
        <dbReference type="Proteomes" id="UP001165270"/>
    </source>
</evidence>
<dbReference type="Pfam" id="PF01494">
    <property type="entry name" value="FAD_binding_3"/>
    <property type="match status" value="1"/>
</dbReference>
<dbReference type="Gene3D" id="3.50.50.60">
    <property type="entry name" value="FAD/NAD(P)-binding domain"/>
    <property type="match status" value="1"/>
</dbReference>
<dbReference type="InterPro" id="IPR002938">
    <property type="entry name" value="FAD-bd"/>
</dbReference>
<comment type="caution">
    <text evidence="5">The sequence shown here is derived from an EMBL/GenBank/DDBJ whole genome shotgun (WGS) entry which is preliminary data.</text>
</comment>
<feature type="domain" description="FAD-binding" evidence="4">
    <location>
        <begin position="2"/>
        <end position="341"/>
    </location>
</feature>
<accession>A0ABS9XVI6</accession>
<dbReference type="PANTHER" id="PTHR13789">
    <property type="entry name" value="MONOOXYGENASE"/>
    <property type="match status" value="1"/>
</dbReference>
<dbReference type="RefSeq" id="WP_242713502.1">
    <property type="nucleotide sequence ID" value="NZ_JALDAX010000029.1"/>
</dbReference>
<evidence type="ECO:0000259" key="4">
    <source>
        <dbReference type="Pfam" id="PF01494"/>
    </source>
</evidence>
<name>A0ABS9XVI6_9ACTN</name>
<evidence type="ECO:0000256" key="2">
    <source>
        <dbReference type="ARBA" id="ARBA00023033"/>
    </source>
</evidence>
<evidence type="ECO:0000256" key="3">
    <source>
        <dbReference type="SAM" id="MobiDB-lite"/>
    </source>
</evidence>
<dbReference type="InterPro" id="IPR036188">
    <property type="entry name" value="FAD/NAD-bd_sf"/>
</dbReference>
<keyword evidence="2 5" id="KW-0503">Monooxygenase</keyword>